<comment type="caution">
    <text evidence="1">The sequence shown here is derived from an EMBL/GenBank/DDBJ whole genome shotgun (WGS) entry which is preliminary data.</text>
</comment>
<name>X1SSX5_9ZZZZ</name>
<reference evidence="1" key="1">
    <citation type="journal article" date="2014" name="Front. Microbiol.">
        <title>High frequency of phylogenetically diverse reductive dehalogenase-homologous genes in deep subseafloor sedimentary metagenomes.</title>
        <authorList>
            <person name="Kawai M."/>
            <person name="Futagami T."/>
            <person name="Toyoda A."/>
            <person name="Takaki Y."/>
            <person name="Nishi S."/>
            <person name="Hori S."/>
            <person name="Arai W."/>
            <person name="Tsubouchi T."/>
            <person name="Morono Y."/>
            <person name="Uchiyama I."/>
            <person name="Ito T."/>
            <person name="Fujiyama A."/>
            <person name="Inagaki F."/>
            <person name="Takami H."/>
        </authorList>
    </citation>
    <scope>NUCLEOTIDE SEQUENCE</scope>
    <source>
        <strain evidence="1">Expedition CK06-06</strain>
    </source>
</reference>
<proteinExistence type="predicted"/>
<evidence type="ECO:0000313" key="1">
    <source>
        <dbReference type="EMBL" id="GAI96172.1"/>
    </source>
</evidence>
<organism evidence="1">
    <name type="scientific">marine sediment metagenome</name>
    <dbReference type="NCBI Taxonomy" id="412755"/>
    <lineage>
        <taxon>unclassified sequences</taxon>
        <taxon>metagenomes</taxon>
        <taxon>ecological metagenomes</taxon>
    </lineage>
</organism>
<accession>X1SSX5</accession>
<dbReference type="AlphaFoldDB" id="X1SSX5"/>
<dbReference type="EMBL" id="BARW01024812">
    <property type="protein sequence ID" value="GAI96172.1"/>
    <property type="molecule type" value="Genomic_DNA"/>
</dbReference>
<gene>
    <name evidence="1" type="ORF">S12H4_40822</name>
</gene>
<sequence>MLSLPEMASKGAGKLRDKGAQMATSWAAAKPRMQAGYAACPFGTARKSAYSAGIGRATYHAPDAEKWSRNWQAKMSE</sequence>
<protein>
    <submittedName>
        <fullName evidence="1">Uncharacterized protein</fullName>
    </submittedName>
</protein>